<keyword evidence="2" id="KW-1185">Reference proteome</keyword>
<reference evidence="2" key="1">
    <citation type="submission" date="2014-06" db="EMBL/GenBank/DDBJ databases">
        <authorList>
            <person name="Berkman P.J."/>
        </authorList>
    </citation>
    <scope>NUCLEOTIDE SEQUENCE [LARGE SCALE GENOMIC DNA]</scope>
</reference>
<organism evidence="1 2">
    <name type="scientific">Sporisorium scitamineum</name>
    <dbReference type="NCBI Taxonomy" id="49012"/>
    <lineage>
        <taxon>Eukaryota</taxon>
        <taxon>Fungi</taxon>
        <taxon>Dikarya</taxon>
        <taxon>Basidiomycota</taxon>
        <taxon>Ustilaginomycotina</taxon>
        <taxon>Ustilaginomycetes</taxon>
        <taxon>Ustilaginales</taxon>
        <taxon>Ustilaginaceae</taxon>
        <taxon>Sporisorium</taxon>
    </lineage>
</organism>
<proteinExistence type="predicted"/>
<accession>A0A0F7RZH3</accession>
<dbReference type="AlphaFoldDB" id="A0A0F7RZH3"/>
<dbReference type="EMBL" id="CCFA01002957">
    <property type="protein sequence ID" value="CDS00748.1"/>
    <property type="molecule type" value="Genomic_DNA"/>
</dbReference>
<evidence type="ECO:0000313" key="1">
    <source>
        <dbReference type="EMBL" id="CDS00748.1"/>
    </source>
</evidence>
<name>A0A0F7RZH3_9BASI</name>
<protein>
    <submittedName>
        <fullName evidence="1">Uncharacterized protein</fullName>
    </submittedName>
</protein>
<gene>
    <name evidence="1" type="primary">SSCI50030.1</name>
</gene>
<sequence>MPRLVPCFGSSPCLAVARTALATPTFVLKPSPLRNSSVRGRLLGSAGSICLSLTGTSSAFEHRQSL</sequence>
<dbReference type="Proteomes" id="UP000242770">
    <property type="component" value="Unassembled WGS sequence"/>
</dbReference>
<evidence type="ECO:0000313" key="2">
    <source>
        <dbReference type="Proteomes" id="UP000242770"/>
    </source>
</evidence>